<dbReference type="Pfam" id="PF01435">
    <property type="entry name" value="Peptidase_M48"/>
    <property type="match status" value="1"/>
</dbReference>
<dbReference type="Gene3D" id="3.30.2010.10">
    <property type="entry name" value="Metalloproteases ('zincins'), catalytic domain"/>
    <property type="match status" value="1"/>
</dbReference>
<name>A0A0W1R4I1_9EURY</name>
<dbReference type="PANTHER" id="PTHR43221:SF2">
    <property type="entry name" value="PROTEASE HTPX HOMOLOG"/>
    <property type="match status" value="1"/>
</dbReference>
<dbReference type="InterPro" id="IPR050083">
    <property type="entry name" value="HtpX_protease"/>
</dbReference>
<evidence type="ECO:0000256" key="4">
    <source>
        <dbReference type="ARBA" id="ARBA00022723"/>
    </source>
</evidence>
<evidence type="ECO:0000256" key="5">
    <source>
        <dbReference type="ARBA" id="ARBA00022801"/>
    </source>
</evidence>
<sequence length="287" mass="31502">MLLGSFYVYYAIQTGVWAIPASAPSLRQTALLVLLVTAIPYLKLLADFVVGHLAEQRRLLLDKNIYTPSRSNAPKLHRAVEFAAKQYGIPKPNVELAETEELRAYTLGVNPAATTVTLSTGLLAALSEAELRAVVAHELAHVRNRDVAVLTAVSMPVRFADEFGEESPFGPILWMLTAPLRLVGELLLADFSRAREFAADRAAAALTGNPGALVSVLRKLDGETVDAPEDMRRHVAAFGIVSPYTDTSAVRWWNRRHLLATHPSLEDRLAQLRELSRDLETDSATEL</sequence>
<reference evidence="12 13" key="1">
    <citation type="submission" date="2015-12" db="EMBL/GenBank/DDBJ databases">
        <title>Haloprofundus marisrubri gen. nov., sp. nov., an extremely halophilic archaeon isolated from the Discovery deep brine-seawater interface in the Red Sea.</title>
        <authorList>
            <person name="Zhang G."/>
            <person name="Stingl U."/>
            <person name="Rashid M."/>
        </authorList>
    </citation>
    <scope>NUCLEOTIDE SEQUENCE [LARGE SCALE GENOMIC DNA]</scope>
    <source>
        <strain evidence="12 13">SB9</strain>
    </source>
</reference>
<evidence type="ECO:0000259" key="11">
    <source>
        <dbReference type="Pfam" id="PF01435"/>
    </source>
</evidence>
<proteinExistence type="inferred from homology"/>
<evidence type="ECO:0000256" key="1">
    <source>
        <dbReference type="ARBA" id="ARBA00022475"/>
    </source>
</evidence>
<keyword evidence="6 10" id="KW-0862">Zinc</keyword>
<keyword evidence="8 10" id="KW-0482">Metalloprotease</keyword>
<evidence type="ECO:0000256" key="9">
    <source>
        <dbReference type="ARBA" id="ARBA00023136"/>
    </source>
</evidence>
<accession>A0A0W1R4I1</accession>
<gene>
    <name evidence="12" type="ORF">AUR64_19160</name>
</gene>
<dbReference type="STRING" id="1514971.AUR64_19160"/>
<comment type="similarity">
    <text evidence="10">Belongs to the peptidase M48 family.</text>
</comment>
<dbReference type="AlphaFoldDB" id="A0A0W1R4I1"/>
<comment type="cofactor">
    <cofactor evidence="10">
        <name>Zn(2+)</name>
        <dbReference type="ChEBI" id="CHEBI:29105"/>
    </cofactor>
    <text evidence="10">Binds 1 zinc ion per subunit.</text>
</comment>
<keyword evidence="7" id="KW-1133">Transmembrane helix</keyword>
<evidence type="ECO:0000256" key="6">
    <source>
        <dbReference type="ARBA" id="ARBA00022833"/>
    </source>
</evidence>
<evidence type="ECO:0000313" key="12">
    <source>
        <dbReference type="EMBL" id="KTG08353.1"/>
    </source>
</evidence>
<protein>
    <recommendedName>
        <fullName evidence="11">Peptidase M48 domain-containing protein</fullName>
    </recommendedName>
</protein>
<organism evidence="12 13">
    <name type="scientific">Haloprofundus marisrubri</name>
    <dbReference type="NCBI Taxonomy" id="1514971"/>
    <lineage>
        <taxon>Archaea</taxon>
        <taxon>Methanobacteriati</taxon>
        <taxon>Methanobacteriota</taxon>
        <taxon>Stenosarchaea group</taxon>
        <taxon>Halobacteria</taxon>
        <taxon>Halobacteriales</taxon>
        <taxon>Haloferacaceae</taxon>
        <taxon>Haloprofundus</taxon>
    </lineage>
</organism>
<feature type="domain" description="Peptidase M48" evidence="11">
    <location>
        <begin position="72"/>
        <end position="275"/>
    </location>
</feature>
<dbReference type="PANTHER" id="PTHR43221">
    <property type="entry name" value="PROTEASE HTPX"/>
    <property type="match status" value="1"/>
</dbReference>
<dbReference type="Proteomes" id="UP000054387">
    <property type="component" value="Unassembled WGS sequence"/>
</dbReference>
<evidence type="ECO:0000256" key="10">
    <source>
        <dbReference type="RuleBase" id="RU003983"/>
    </source>
</evidence>
<dbReference type="GO" id="GO:0006508">
    <property type="term" value="P:proteolysis"/>
    <property type="evidence" value="ECO:0007669"/>
    <property type="project" value="UniProtKB-KW"/>
</dbReference>
<keyword evidence="3" id="KW-0812">Transmembrane</keyword>
<dbReference type="EMBL" id="LOPU01000031">
    <property type="protein sequence ID" value="KTG08353.1"/>
    <property type="molecule type" value="Genomic_DNA"/>
</dbReference>
<keyword evidence="1" id="KW-1003">Cell membrane</keyword>
<dbReference type="GO" id="GO:0004222">
    <property type="term" value="F:metalloendopeptidase activity"/>
    <property type="evidence" value="ECO:0007669"/>
    <property type="project" value="InterPro"/>
</dbReference>
<keyword evidence="5 10" id="KW-0378">Hydrolase</keyword>
<keyword evidence="9" id="KW-0472">Membrane</keyword>
<evidence type="ECO:0000256" key="3">
    <source>
        <dbReference type="ARBA" id="ARBA00022692"/>
    </source>
</evidence>
<evidence type="ECO:0000256" key="2">
    <source>
        <dbReference type="ARBA" id="ARBA00022670"/>
    </source>
</evidence>
<keyword evidence="2 10" id="KW-0645">Protease</keyword>
<evidence type="ECO:0000256" key="7">
    <source>
        <dbReference type="ARBA" id="ARBA00022989"/>
    </source>
</evidence>
<keyword evidence="13" id="KW-1185">Reference proteome</keyword>
<evidence type="ECO:0000256" key="8">
    <source>
        <dbReference type="ARBA" id="ARBA00023049"/>
    </source>
</evidence>
<dbReference type="InterPro" id="IPR001915">
    <property type="entry name" value="Peptidase_M48"/>
</dbReference>
<comment type="caution">
    <text evidence="12">The sequence shown here is derived from an EMBL/GenBank/DDBJ whole genome shotgun (WGS) entry which is preliminary data.</text>
</comment>
<keyword evidence="4" id="KW-0479">Metal-binding</keyword>
<evidence type="ECO:0000313" key="13">
    <source>
        <dbReference type="Proteomes" id="UP000054387"/>
    </source>
</evidence>
<dbReference type="GO" id="GO:0046872">
    <property type="term" value="F:metal ion binding"/>
    <property type="evidence" value="ECO:0007669"/>
    <property type="project" value="UniProtKB-KW"/>
</dbReference>